<dbReference type="GO" id="GO:0016301">
    <property type="term" value="F:kinase activity"/>
    <property type="evidence" value="ECO:0007669"/>
    <property type="project" value="UniProtKB-KW"/>
</dbReference>
<dbReference type="Pfam" id="PF13189">
    <property type="entry name" value="Cytidylate_kin2"/>
    <property type="match status" value="1"/>
</dbReference>
<dbReference type="Gene3D" id="3.40.50.300">
    <property type="entry name" value="P-loop containing nucleotide triphosphate hydrolases"/>
    <property type="match status" value="1"/>
</dbReference>
<keyword evidence="2" id="KW-0418">Kinase</keyword>
<dbReference type="AlphaFoldDB" id="A0A9W6LAK8"/>
<dbReference type="InterPro" id="IPR027417">
    <property type="entry name" value="P-loop_NTPase"/>
</dbReference>
<feature type="coiled-coil region" evidence="1">
    <location>
        <begin position="169"/>
        <end position="196"/>
    </location>
</feature>
<comment type="caution">
    <text evidence="2">The sequence shown here is derived from an EMBL/GenBank/DDBJ whole genome shotgun (WGS) entry which is preliminary data.</text>
</comment>
<gene>
    <name evidence="2" type="ORF">GHYDROH2_08330</name>
</gene>
<evidence type="ECO:0000256" key="1">
    <source>
        <dbReference type="SAM" id="Coils"/>
    </source>
</evidence>
<name>A0A9W6LAK8_9BACT</name>
<proteinExistence type="predicted"/>
<keyword evidence="2" id="KW-0808">Transferase</keyword>
<accession>A0A9W6LAK8</accession>
<dbReference type="RefSeq" id="WP_214187698.1">
    <property type="nucleotide sequence ID" value="NZ_BSDS01000001.1"/>
</dbReference>
<organism evidence="2 3">
    <name type="scientific">Geobacter hydrogenophilus</name>
    <dbReference type="NCBI Taxonomy" id="40983"/>
    <lineage>
        <taxon>Bacteria</taxon>
        <taxon>Pseudomonadati</taxon>
        <taxon>Thermodesulfobacteriota</taxon>
        <taxon>Desulfuromonadia</taxon>
        <taxon>Geobacterales</taxon>
        <taxon>Geobacteraceae</taxon>
        <taxon>Geobacter</taxon>
    </lineage>
</organism>
<evidence type="ECO:0000313" key="2">
    <source>
        <dbReference type="EMBL" id="GLI37332.1"/>
    </source>
</evidence>
<dbReference type="Proteomes" id="UP001144352">
    <property type="component" value="Unassembled WGS sequence"/>
</dbReference>
<reference evidence="2" key="1">
    <citation type="submission" date="2022-12" db="EMBL/GenBank/DDBJ databases">
        <title>Reference genome sequencing for broad-spectrum identification of bacterial and archaeal isolates by mass spectrometry.</title>
        <authorList>
            <person name="Sekiguchi Y."/>
            <person name="Tourlousse D.M."/>
        </authorList>
    </citation>
    <scope>NUCLEOTIDE SEQUENCE</scope>
    <source>
        <strain evidence="2">H2</strain>
    </source>
</reference>
<protein>
    <submittedName>
        <fullName evidence="2">Cytidylate kinase</fullName>
    </submittedName>
</protein>
<evidence type="ECO:0000313" key="3">
    <source>
        <dbReference type="Proteomes" id="UP001144352"/>
    </source>
</evidence>
<dbReference type="EMBL" id="BSDS01000001">
    <property type="protein sequence ID" value="GLI37332.1"/>
    <property type="molecule type" value="Genomic_DNA"/>
</dbReference>
<keyword evidence="3" id="KW-1185">Reference proteome</keyword>
<sequence>MPEKLLVPSIEQRLAAMVEVARRMKGKTETEKRTGHKPTITISREFGCEGYPVAEQLRELLEHSTKDPWVIMDKALLEEAAKHHDISETVFQSLGHRPRFLDDMIATLTPRWKSERDHYKLLCNQIVSLAETGNVIIMGRGSSIITQQMNNCLHFRIYASHHFKVRSIARRAKLSAQDAEHLIERKEKERVKFIRDFLDRDISDLSLYHLAFNNDRNSAACIAQTIADYLCRKAAG</sequence>
<keyword evidence="1" id="KW-0175">Coiled coil</keyword>